<feature type="signal peptide" evidence="1">
    <location>
        <begin position="1"/>
        <end position="25"/>
    </location>
</feature>
<organism evidence="2 3">
    <name type="scientific">Cephaloticoccus capnophilus</name>
    <dbReference type="NCBI Taxonomy" id="1548208"/>
    <lineage>
        <taxon>Bacteria</taxon>
        <taxon>Pseudomonadati</taxon>
        <taxon>Verrucomicrobiota</taxon>
        <taxon>Opitutia</taxon>
        <taxon>Opitutales</taxon>
        <taxon>Opitutaceae</taxon>
        <taxon>Cephaloticoccus</taxon>
    </lineage>
</organism>
<evidence type="ECO:0000313" key="2">
    <source>
        <dbReference type="EMBL" id="KXU35206.1"/>
    </source>
</evidence>
<sequence length="299" mass="33032">MKKCLPQLLLVLALLLSPSAPTLFAQVANASEIPPPVAELQALMKEFETRAESEGQESSALADEFFERIDQLLEKYAADRSEGVAHVAATRAFMLFRLRGDAERVRELLLAIPKDFPGTQVAAHIPTTLKQLDEAIAQISSWRAPDSILLTIGQRRTGEIVTREGRDGLIKFPSTDKYSFVVREAGEYVIEMNSDKIDSGLPGPFRDMIERSSDKINCGLRLLRGDGTLIAEDGTRHQRKSAEESEFFASLLDDDHIYGLYDLGPDASIVRYLTPGGYVIEASSGNGNTGSYQIEVRRK</sequence>
<accession>A0A139SKZ3</accession>
<dbReference type="Gene3D" id="2.60.120.380">
    <property type="match status" value="1"/>
</dbReference>
<dbReference type="OrthoDB" id="9766710at2"/>
<name>A0A139SKZ3_9BACT</name>
<dbReference type="EMBL" id="LSZP01000044">
    <property type="protein sequence ID" value="KXU35206.1"/>
    <property type="molecule type" value="Genomic_DNA"/>
</dbReference>
<dbReference type="RefSeq" id="WP_068712161.1">
    <property type="nucleotide sequence ID" value="NZ_LSZP01000044.1"/>
</dbReference>
<feature type="chain" id="PRO_5007299290" evidence="1">
    <location>
        <begin position="26"/>
        <end position="299"/>
    </location>
</feature>
<evidence type="ECO:0000313" key="3">
    <source>
        <dbReference type="Proteomes" id="UP000071392"/>
    </source>
</evidence>
<dbReference type="Proteomes" id="UP000071392">
    <property type="component" value="Unassembled WGS sequence"/>
</dbReference>
<keyword evidence="3" id="KW-1185">Reference proteome</keyword>
<protein>
    <submittedName>
        <fullName evidence="2">Uncharacterized protein</fullName>
    </submittedName>
</protein>
<dbReference type="AlphaFoldDB" id="A0A139SKZ3"/>
<keyword evidence="1" id="KW-0732">Signal</keyword>
<proteinExistence type="predicted"/>
<dbReference type="STRING" id="1548208.AXK12_05745"/>
<comment type="caution">
    <text evidence="2">The sequence shown here is derived from an EMBL/GenBank/DDBJ whole genome shotgun (WGS) entry which is preliminary data.</text>
</comment>
<reference evidence="2 3" key="1">
    <citation type="submission" date="2016-02" db="EMBL/GenBank/DDBJ databases">
        <authorList>
            <person name="Wen L."/>
            <person name="He K."/>
            <person name="Yang H."/>
        </authorList>
    </citation>
    <scope>NUCLEOTIDE SEQUENCE [LARGE SCALE GENOMIC DNA]</scope>
    <source>
        <strain evidence="2 3">CV41</strain>
    </source>
</reference>
<gene>
    <name evidence="2" type="ORF">AXK12_05745</name>
</gene>
<evidence type="ECO:0000256" key="1">
    <source>
        <dbReference type="SAM" id="SignalP"/>
    </source>
</evidence>